<feature type="transmembrane region" description="Helical" evidence="8">
    <location>
        <begin position="252"/>
        <end position="278"/>
    </location>
</feature>
<comment type="caution">
    <text evidence="10">The sequence shown here is derived from an EMBL/GenBank/DDBJ whole genome shotgun (WGS) entry which is preliminary data.</text>
</comment>
<feature type="transmembrane region" description="Helical" evidence="8">
    <location>
        <begin position="75"/>
        <end position="106"/>
    </location>
</feature>
<dbReference type="PANTHER" id="PTHR30572:SF4">
    <property type="entry name" value="ABC TRANSPORTER PERMEASE YTRF"/>
    <property type="match status" value="1"/>
</dbReference>
<proteinExistence type="inferred from homology"/>
<evidence type="ECO:0000313" key="10">
    <source>
        <dbReference type="EMBL" id="MDM7887510.1"/>
    </source>
</evidence>
<feature type="transmembrane region" description="Helical" evidence="8">
    <location>
        <begin position="449"/>
        <end position="470"/>
    </location>
</feature>
<sequence length="488" mass="48248">MSRPGGRHRAADGRSATTARPRRAPGRARRLGEHRATVGVAALSAGLGAVVVTGAEAAHRIVELGVRTGSSATVAAILPVVAWVFIGIALYVSAVVASNTCATVIAGRTRALGLQRVLGATGQQLRWQVTRTGAACGVVGAALGTVVGTVVADAGLAVAAASGTLPPLGVLVPPSLAPIGLLVAGITTVAFRIGSRAVLTISPLRALEAGVEAPAGATRSIGRTLTAGSLVLLGTAGLGGAVVLGATSVDSLLLAVACGALSFTGVVVAAPVLLPAVLRLAAAASARSVVPAMAARNALRAPRRTARATVGLLIAVTLMATFSVGFSTYAVMLQGQAADDPEYYRGIEEQFDQLAVMFTGLVGAAGVIAAAGVVVVTALTIAQRGRELGLLRVVGATRQQVRALVLAETTITVAVAVVLGGLLGTAYGWAGASTLLGATKGAELIAPVVPAWLVVVVVVGAAGTGLAAALGPAARAVRAAPVTALRYE</sequence>
<feature type="transmembrane region" description="Helical" evidence="8">
    <location>
        <begin position="134"/>
        <end position="156"/>
    </location>
</feature>
<keyword evidence="3 8" id="KW-0812">Transmembrane</keyword>
<feature type="domain" description="ABC3 transporter permease C-terminal" evidence="9">
    <location>
        <begin position="365"/>
        <end position="479"/>
    </location>
</feature>
<evidence type="ECO:0000256" key="2">
    <source>
        <dbReference type="ARBA" id="ARBA00022475"/>
    </source>
</evidence>
<evidence type="ECO:0000256" key="8">
    <source>
        <dbReference type="SAM" id="Phobius"/>
    </source>
</evidence>
<name>A0ABT7TD67_9MICO</name>
<evidence type="ECO:0000256" key="7">
    <source>
        <dbReference type="SAM" id="MobiDB-lite"/>
    </source>
</evidence>
<organism evidence="10 11">
    <name type="scientific">Curtobacterium subtropicum</name>
    <dbReference type="NCBI Taxonomy" id="3055138"/>
    <lineage>
        <taxon>Bacteria</taxon>
        <taxon>Bacillati</taxon>
        <taxon>Actinomycetota</taxon>
        <taxon>Actinomycetes</taxon>
        <taxon>Micrococcales</taxon>
        <taxon>Microbacteriaceae</taxon>
        <taxon>Curtobacterium</taxon>
    </lineage>
</organism>
<dbReference type="EMBL" id="JAUCMM010000002">
    <property type="protein sequence ID" value="MDM7887510.1"/>
    <property type="molecule type" value="Genomic_DNA"/>
</dbReference>
<keyword evidence="4 8" id="KW-1133">Transmembrane helix</keyword>
<feature type="domain" description="ABC3 transporter permease C-terminal" evidence="9">
    <location>
        <begin position="83"/>
        <end position="192"/>
    </location>
</feature>
<dbReference type="InterPro" id="IPR003838">
    <property type="entry name" value="ABC3_permease_C"/>
</dbReference>
<gene>
    <name evidence="10" type="ORF">QUG98_03495</name>
</gene>
<dbReference type="RefSeq" id="WP_289469243.1">
    <property type="nucleotide sequence ID" value="NZ_JAUCMM010000002.1"/>
</dbReference>
<protein>
    <submittedName>
        <fullName evidence="10">ABC transporter permease</fullName>
    </submittedName>
</protein>
<dbReference type="InterPro" id="IPR050250">
    <property type="entry name" value="Macrolide_Exporter_MacB"/>
</dbReference>
<feature type="transmembrane region" description="Helical" evidence="8">
    <location>
        <begin position="310"/>
        <end position="334"/>
    </location>
</feature>
<feature type="transmembrane region" description="Helical" evidence="8">
    <location>
        <begin position="36"/>
        <end position="55"/>
    </location>
</feature>
<evidence type="ECO:0000256" key="1">
    <source>
        <dbReference type="ARBA" id="ARBA00004651"/>
    </source>
</evidence>
<feature type="transmembrane region" description="Helical" evidence="8">
    <location>
        <begin position="354"/>
        <end position="382"/>
    </location>
</feature>
<feature type="region of interest" description="Disordered" evidence="7">
    <location>
        <begin position="1"/>
        <end position="31"/>
    </location>
</feature>
<feature type="transmembrane region" description="Helical" evidence="8">
    <location>
        <begin position="403"/>
        <end position="429"/>
    </location>
</feature>
<dbReference type="PANTHER" id="PTHR30572">
    <property type="entry name" value="MEMBRANE COMPONENT OF TRANSPORTER-RELATED"/>
    <property type="match status" value="1"/>
</dbReference>
<evidence type="ECO:0000256" key="3">
    <source>
        <dbReference type="ARBA" id="ARBA00022692"/>
    </source>
</evidence>
<feature type="transmembrane region" description="Helical" evidence="8">
    <location>
        <begin position="225"/>
        <end position="246"/>
    </location>
</feature>
<reference evidence="10 11" key="1">
    <citation type="submission" date="2023-06" db="EMBL/GenBank/DDBJ databases">
        <authorList>
            <person name="Feng G."/>
            <person name="Li J."/>
            <person name="Zhu H."/>
        </authorList>
    </citation>
    <scope>NUCLEOTIDE SEQUENCE [LARGE SCALE GENOMIC DNA]</scope>
    <source>
        <strain evidence="10 11">RHCJP20</strain>
    </source>
</reference>
<evidence type="ECO:0000259" key="9">
    <source>
        <dbReference type="Pfam" id="PF02687"/>
    </source>
</evidence>
<evidence type="ECO:0000256" key="5">
    <source>
        <dbReference type="ARBA" id="ARBA00023136"/>
    </source>
</evidence>
<dbReference type="Proteomes" id="UP001235720">
    <property type="component" value="Unassembled WGS sequence"/>
</dbReference>
<keyword evidence="5 8" id="KW-0472">Membrane</keyword>
<evidence type="ECO:0000313" key="11">
    <source>
        <dbReference type="Proteomes" id="UP001235720"/>
    </source>
</evidence>
<comment type="subcellular location">
    <subcellularLocation>
        <location evidence="1">Cell membrane</location>
        <topology evidence="1">Multi-pass membrane protein</topology>
    </subcellularLocation>
</comment>
<evidence type="ECO:0000256" key="4">
    <source>
        <dbReference type="ARBA" id="ARBA00022989"/>
    </source>
</evidence>
<keyword evidence="11" id="KW-1185">Reference proteome</keyword>
<comment type="similarity">
    <text evidence="6">Belongs to the ABC-4 integral membrane protein family.</text>
</comment>
<keyword evidence="2" id="KW-1003">Cell membrane</keyword>
<accession>A0ABT7TD67</accession>
<feature type="compositionally biased region" description="Basic residues" evidence="7">
    <location>
        <begin position="20"/>
        <end position="29"/>
    </location>
</feature>
<feature type="transmembrane region" description="Helical" evidence="8">
    <location>
        <begin position="176"/>
        <end position="195"/>
    </location>
</feature>
<evidence type="ECO:0000256" key="6">
    <source>
        <dbReference type="ARBA" id="ARBA00038076"/>
    </source>
</evidence>
<dbReference type="Pfam" id="PF02687">
    <property type="entry name" value="FtsX"/>
    <property type="match status" value="2"/>
</dbReference>